<dbReference type="Proteomes" id="UP000323886">
    <property type="component" value="Unassembled WGS sequence"/>
</dbReference>
<protein>
    <submittedName>
        <fullName evidence="2">Uncharacterized protein</fullName>
    </submittedName>
</protein>
<dbReference type="RefSeq" id="WP_150097887.1">
    <property type="nucleotide sequence ID" value="NZ_VWPL01000020.1"/>
</dbReference>
<keyword evidence="1" id="KW-0472">Membrane</keyword>
<evidence type="ECO:0000313" key="3">
    <source>
        <dbReference type="Proteomes" id="UP000323886"/>
    </source>
</evidence>
<sequence>MKNHVSAERRDRIMTNWNADDAVADAAPSFGRRLIFRELPYLAVLALSIFGAAYTSFSGTPLRGYWIALGPIIGLMCILSQWRAAGDRKGRLRLIWTQVLHWAAVLGAIELLSIADVSDMMSADATALSTLTILALGTFTAGIHIASWHVALVGIVLALTVPGIAWLEESALLMLLGAVAVVGLVAPFVIHKMRRKQDL</sequence>
<organism evidence="2 3">
    <name type="scientific">Blastochloris sulfoviridis</name>
    <dbReference type="NCBI Taxonomy" id="50712"/>
    <lineage>
        <taxon>Bacteria</taxon>
        <taxon>Pseudomonadati</taxon>
        <taxon>Pseudomonadota</taxon>
        <taxon>Alphaproteobacteria</taxon>
        <taxon>Hyphomicrobiales</taxon>
        <taxon>Blastochloridaceae</taxon>
        <taxon>Blastochloris</taxon>
    </lineage>
</organism>
<evidence type="ECO:0000313" key="2">
    <source>
        <dbReference type="EMBL" id="KAA5599567.1"/>
    </source>
</evidence>
<name>A0A5M6HV50_9HYPH</name>
<feature type="transmembrane region" description="Helical" evidence="1">
    <location>
        <begin position="171"/>
        <end position="190"/>
    </location>
</feature>
<dbReference type="OrthoDB" id="7375506at2"/>
<accession>A0A5M6HV50</accession>
<feature type="transmembrane region" description="Helical" evidence="1">
    <location>
        <begin position="63"/>
        <end position="82"/>
    </location>
</feature>
<dbReference type="AlphaFoldDB" id="A0A5M6HV50"/>
<reference evidence="2 3" key="1">
    <citation type="submission" date="2019-09" db="EMBL/GenBank/DDBJ databases">
        <title>Draft Whole-Genome sequence of Blastochloris sulfoviridis DSM 729.</title>
        <authorList>
            <person name="Meyer T.E."/>
            <person name="Kyndt J.A."/>
        </authorList>
    </citation>
    <scope>NUCLEOTIDE SEQUENCE [LARGE SCALE GENOMIC DNA]</scope>
    <source>
        <strain evidence="2 3">DSM 729</strain>
    </source>
</reference>
<comment type="caution">
    <text evidence="2">The sequence shown here is derived from an EMBL/GenBank/DDBJ whole genome shotgun (WGS) entry which is preliminary data.</text>
</comment>
<evidence type="ECO:0000256" key="1">
    <source>
        <dbReference type="SAM" id="Phobius"/>
    </source>
</evidence>
<proteinExistence type="predicted"/>
<keyword evidence="1" id="KW-0812">Transmembrane</keyword>
<keyword evidence="1" id="KW-1133">Transmembrane helix</keyword>
<feature type="transmembrane region" description="Helical" evidence="1">
    <location>
        <begin position="94"/>
        <end position="115"/>
    </location>
</feature>
<feature type="transmembrane region" description="Helical" evidence="1">
    <location>
        <begin position="121"/>
        <end position="139"/>
    </location>
</feature>
<keyword evidence="3" id="KW-1185">Reference proteome</keyword>
<feature type="transmembrane region" description="Helical" evidence="1">
    <location>
        <begin position="39"/>
        <end position="57"/>
    </location>
</feature>
<feature type="transmembrane region" description="Helical" evidence="1">
    <location>
        <begin position="146"/>
        <end position="165"/>
    </location>
</feature>
<gene>
    <name evidence="2" type="ORF">F1193_11555</name>
</gene>
<dbReference type="EMBL" id="VWPL01000020">
    <property type="protein sequence ID" value="KAA5599567.1"/>
    <property type="molecule type" value="Genomic_DNA"/>
</dbReference>